<comment type="caution">
    <text evidence="1">The sequence shown here is derived from an EMBL/GenBank/DDBJ whole genome shotgun (WGS) entry which is preliminary data.</text>
</comment>
<evidence type="ECO:0000313" key="1">
    <source>
        <dbReference type="EMBL" id="MDA0164221.1"/>
    </source>
</evidence>
<name>A0A9X3S5I5_9ACTN</name>
<dbReference type="Proteomes" id="UP001149140">
    <property type="component" value="Unassembled WGS sequence"/>
</dbReference>
<dbReference type="SUPFAM" id="SSF49899">
    <property type="entry name" value="Concanavalin A-like lectins/glucanases"/>
    <property type="match status" value="1"/>
</dbReference>
<dbReference type="Gene3D" id="2.60.120.200">
    <property type="match status" value="1"/>
</dbReference>
<dbReference type="Pfam" id="PF13385">
    <property type="entry name" value="Laminin_G_3"/>
    <property type="match status" value="1"/>
</dbReference>
<protein>
    <submittedName>
        <fullName evidence="1">LamG domain-containing protein</fullName>
    </submittedName>
</protein>
<keyword evidence="2" id="KW-1185">Reference proteome</keyword>
<accession>A0A9X3S5I5</accession>
<organism evidence="1 2">
    <name type="scientific">Solirubrobacter ginsenosidimutans</name>
    <dbReference type="NCBI Taxonomy" id="490573"/>
    <lineage>
        <taxon>Bacteria</taxon>
        <taxon>Bacillati</taxon>
        <taxon>Actinomycetota</taxon>
        <taxon>Thermoleophilia</taxon>
        <taxon>Solirubrobacterales</taxon>
        <taxon>Solirubrobacteraceae</taxon>
        <taxon>Solirubrobacter</taxon>
    </lineage>
</organism>
<evidence type="ECO:0000313" key="2">
    <source>
        <dbReference type="Proteomes" id="UP001149140"/>
    </source>
</evidence>
<dbReference type="AlphaFoldDB" id="A0A9X3S5I5"/>
<dbReference type="EMBL" id="JAPDOD010000031">
    <property type="protein sequence ID" value="MDA0164221.1"/>
    <property type="molecule type" value="Genomic_DNA"/>
</dbReference>
<proteinExistence type="predicted"/>
<gene>
    <name evidence="1" type="ORF">OM076_28380</name>
</gene>
<sequence>MKSTRIEPDAMSLAWHRRSSAGFISSKEQAMAVDAFAAEVLADGPVGYWRFGETPGQAAHDSSPKNNHGSYNGGITLGLHLRPFQGGDTAALFDGATGIVRVPNSPSLNPPSITMEAKIRWDGPTGVQQRIVEKESFAGTTQYGLSVQPNGRVFVELRCPTAANAFNSVSATSTKPVNAAPAETHIVATYDGHQVCIFLDGDLDSVTVPGNAAPIDISKEQQSGPELELGIGDRLAYYSDPAHFQSGGTRTFHGLIDELALYPTALSWERVDAHYQSQFAADTSLQYAAKAVCGESAGDVVARGVYFTAVNVHNPNRATVHLRWKVAVGRPGAKPGPVSAFLDARLRPDEALEIDNADILKRFKTTRFLKGFVVIESGLELDVVAVYTAATERGQVTTLHTERVPRRRLTTPTT</sequence>
<dbReference type="InterPro" id="IPR013320">
    <property type="entry name" value="ConA-like_dom_sf"/>
</dbReference>
<reference evidence="1" key="1">
    <citation type="submission" date="2022-10" db="EMBL/GenBank/DDBJ databases">
        <title>The WGS of Solirubrobacter ginsenosidimutans DSM 21036.</title>
        <authorList>
            <person name="Jiang Z."/>
        </authorList>
    </citation>
    <scope>NUCLEOTIDE SEQUENCE</scope>
    <source>
        <strain evidence="1">DSM 21036</strain>
    </source>
</reference>